<dbReference type="InterPro" id="IPR010559">
    <property type="entry name" value="Sig_transdc_His_kin_internal"/>
</dbReference>
<dbReference type="Pfam" id="PF06580">
    <property type="entry name" value="His_kinase"/>
    <property type="match status" value="1"/>
</dbReference>
<dbReference type="GO" id="GO:0000155">
    <property type="term" value="F:phosphorelay sensor kinase activity"/>
    <property type="evidence" value="ECO:0007669"/>
    <property type="project" value="InterPro"/>
</dbReference>
<keyword evidence="3" id="KW-0597">Phosphoprotein</keyword>
<feature type="transmembrane region" description="Helical" evidence="8">
    <location>
        <begin position="306"/>
        <end position="330"/>
    </location>
</feature>
<evidence type="ECO:0000256" key="6">
    <source>
        <dbReference type="ARBA" id="ARBA00023136"/>
    </source>
</evidence>
<feature type="coiled-coil region" evidence="7">
    <location>
        <begin position="367"/>
        <end position="394"/>
    </location>
</feature>
<keyword evidence="11" id="KW-1185">Reference proteome</keyword>
<keyword evidence="2" id="KW-1003">Cell membrane</keyword>
<keyword evidence="8" id="KW-0812">Transmembrane</keyword>
<evidence type="ECO:0000256" key="1">
    <source>
        <dbReference type="ARBA" id="ARBA00004651"/>
    </source>
</evidence>
<dbReference type="Pfam" id="PF02518">
    <property type="entry name" value="HATPase_c"/>
    <property type="match status" value="1"/>
</dbReference>
<evidence type="ECO:0000256" key="8">
    <source>
        <dbReference type="SAM" id="Phobius"/>
    </source>
</evidence>
<sequence length="603" mass="69249">MLRLDKPFKRFNKSRSLKTKMLVLLVTISIIPILVVSYCSQYLMFRSATNQSSLLSQQIMNLLANDLDQRISNIDQLLNPLNIDLDFQKYLNVPNEDTVSQLRYLRDFRGFFEKMTQSNANISGILYLDKRGKVFYETTRNEIVNKQYQFDQDSIYSRLFTMTDTVLLPPHPRKYIENGGMETISLVKPVFNFDTHSFDAWIIVQLDSRQLFSNIEQSDFGQYGEIVMYYAATGDRIELTKGSDSLPISASVLASAATGGMKTYLVDQENRSYQVASRPMSIDGWTMVGIAPLDVMVKGTEQTKQFTLIIALSLLIISFAAAIYFVQLILKPLERLKSSIVRLGIQKRTTKVPPASVGEIDFLIGTYNAMLDNLEQMEETVQKSEMREKEKELLQLQAHINPHFLFNTLETIGAFAFQHEGEKAEEMVQLMARMMRYNIRSDGGWASLEEELGNIRDLLKIHYYRTQMNMEAEMDIDDAALSEQIMKLSIQPFVENALKYAGNSFTKGTLFRIAIKVRFDADHLVIEIHDNGKGMSPEVRNKYEKLIRSKGQYKDKYFNSHTGIHNVFRRFLLAYGEHFGMEVRSHEHGGTQIILTAERRKIA</sequence>
<reference evidence="10" key="2">
    <citation type="submission" date="2020-09" db="EMBL/GenBank/DDBJ databases">
        <authorList>
            <person name="Sun Q."/>
            <person name="Zhou Y."/>
        </authorList>
    </citation>
    <scope>NUCLEOTIDE SEQUENCE</scope>
    <source>
        <strain evidence="10">CGMCC 1.15178</strain>
    </source>
</reference>
<keyword evidence="6 8" id="KW-0472">Membrane</keyword>
<keyword evidence="7" id="KW-0175">Coiled coil</keyword>
<accession>A0A917E444</accession>
<evidence type="ECO:0000256" key="5">
    <source>
        <dbReference type="ARBA" id="ARBA00022777"/>
    </source>
</evidence>
<dbReference type="Gene3D" id="6.10.340.10">
    <property type="match status" value="1"/>
</dbReference>
<protein>
    <submittedName>
        <fullName evidence="10">Sensor histidine kinase YesM</fullName>
    </submittedName>
</protein>
<comment type="subcellular location">
    <subcellularLocation>
        <location evidence="1">Cell membrane</location>
        <topology evidence="1">Multi-pass membrane protein</topology>
    </subcellularLocation>
</comment>
<dbReference type="InterPro" id="IPR036890">
    <property type="entry name" value="HATPase_C_sf"/>
</dbReference>
<keyword evidence="4" id="KW-0808">Transferase</keyword>
<dbReference type="InterPro" id="IPR003660">
    <property type="entry name" value="HAMP_dom"/>
</dbReference>
<dbReference type="PANTHER" id="PTHR34220:SF7">
    <property type="entry name" value="SENSOR HISTIDINE KINASE YPDA"/>
    <property type="match status" value="1"/>
</dbReference>
<evidence type="ECO:0000256" key="2">
    <source>
        <dbReference type="ARBA" id="ARBA00022475"/>
    </source>
</evidence>
<name>A0A917E444_9BACL</name>
<keyword evidence="5 10" id="KW-0418">Kinase</keyword>
<dbReference type="SMART" id="SM00304">
    <property type="entry name" value="HAMP"/>
    <property type="match status" value="1"/>
</dbReference>
<dbReference type="GO" id="GO:0005886">
    <property type="term" value="C:plasma membrane"/>
    <property type="evidence" value="ECO:0007669"/>
    <property type="project" value="UniProtKB-SubCell"/>
</dbReference>
<dbReference type="Gene3D" id="3.30.565.10">
    <property type="entry name" value="Histidine kinase-like ATPase, C-terminal domain"/>
    <property type="match status" value="1"/>
</dbReference>
<evidence type="ECO:0000256" key="7">
    <source>
        <dbReference type="SAM" id="Coils"/>
    </source>
</evidence>
<dbReference type="PROSITE" id="PS50885">
    <property type="entry name" value="HAMP"/>
    <property type="match status" value="1"/>
</dbReference>
<dbReference type="AlphaFoldDB" id="A0A917E444"/>
<dbReference type="PANTHER" id="PTHR34220">
    <property type="entry name" value="SENSOR HISTIDINE KINASE YPDA"/>
    <property type="match status" value="1"/>
</dbReference>
<dbReference type="Pfam" id="PF00672">
    <property type="entry name" value="HAMP"/>
    <property type="match status" value="1"/>
</dbReference>
<organism evidence="10 11">
    <name type="scientific">Paenibacillus nasutitermitis</name>
    <dbReference type="NCBI Taxonomy" id="1652958"/>
    <lineage>
        <taxon>Bacteria</taxon>
        <taxon>Bacillati</taxon>
        <taxon>Bacillota</taxon>
        <taxon>Bacilli</taxon>
        <taxon>Bacillales</taxon>
        <taxon>Paenibacillaceae</taxon>
        <taxon>Paenibacillus</taxon>
    </lineage>
</organism>
<gene>
    <name evidence="10" type="primary">yesM</name>
    <name evidence="10" type="ORF">GCM10010911_67730</name>
</gene>
<proteinExistence type="predicted"/>
<evidence type="ECO:0000313" key="11">
    <source>
        <dbReference type="Proteomes" id="UP000612456"/>
    </source>
</evidence>
<dbReference type="SUPFAM" id="SSF55874">
    <property type="entry name" value="ATPase domain of HSP90 chaperone/DNA topoisomerase II/histidine kinase"/>
    <property type="match status" value="1"/>
</dbReference>
<comment type="caution">
    <text evidence="10">The sequence shown here is derived from an EMBL/GenBank/DDBJ whole genome shotgun (WGS) entry which is preliminary data.</text>
</comment>
<feature type="transmembrane region" description="Helical" evidence="8">
    <location>
        <begin position="21"/>
        <end position="45"/>
    </location>
</feature>
<dbReference type="RefSeq" id="WP_229750721.1">
    <property type="nucleotide sequence ID" value="NZ_BMHP01000011.1"/>
</dbReference>
<evidence type="ECO:0000259" key="9">
    <source>
        <dbReference type="PROSITE" id="PS50885"/>
    </source>
</evidence>
<evidence type="ECO:0000256" key="3">
    <source>
        <dbReference type="ARBA" id="ARBA00022553"/>
    </source>
</evidence>
<dbReference type="Proteomes" id="UP000612456">
    <property type="component" value="Unassembled WGS sequence"/>
</dbReference>
<dbReference type="InterPro" id="IPR050640">
    <property type="entry name" value="Bact_2-comp_sensor_kinase"/>
</dbReference>
<evidence type="ECO:0000313" key="10">
    <source>
        <dbReference type="EMBL" id="GGD99259.1"/>
    </source>
</evidence>
<dbReference type="EMBL" id="BMHP01000011">
    <property type="protein sequence ID" value="GGD99259.1"/>
    <property type="molecule type" value="Genomic_DNA"/>
</dbReference>
<feature type="domain" description="HAMP" evidence="9">
    <location>
        <begin position="327"/>
        <end position="379"/>
    </location>
</feature>
<reference evidence="10" key="1">
    <citation type="journal article" date="2014" name="Int. J. Syst. Evol. Microbiol.">
        <title>Complete genome sequence of Corynebacterium casei LMG S-19264T (=DSM 44701T), isolated from a smear-ripened cheese.</title>
        <authorList>
            <consortium name="US DOE Joint Genome Institute (JGI-PGF)"/>
            <person name="Walter F."/>
            <person name="Albersmeier A."/>
            <person name="Kalinowski J."/>
            <person name="Ruckert C."/>
        </authorList>
    </citation>
    <scope>NUCLEOTIDE SEQUENCE</scope>
    <source>
        <strain evidence="10">CGMCC 1.15178</strain>
    </source>
</reference>
<dbReference type="InterPro" id="IPR003594">
    <property type="entry name" value="HATPase_dom"/>
</dbReference>
<keyword evidence="8" id="KW-1133">Transmembrane helix</keyword>
<evidence type="ECO:0000256" key="4">
    <source>
        <dbReference type="ARBA" id="ARBA00022679"/>
    </source>
</evidence>